<evidence type="ECO:0000256" key="7">
    <source>
        <dbReference type="ARBA" id="ARBA00022741"/>
    </source>
</evidence>
<keyword evidence="5" id="KW-0762">Sugar transport</keyword>
<comment type="caution">
    <text evidence="12">The sequence shown here is derived from an EMBL/GenBank/DDBJ whole genome shotgun (WGS) entry which is preliminary data.</text>
</comment>
<dbReference type="Pfam" id="PF00005">
    <property type="entry name" value="ABC_tran"/>
    <property type="match status" value="2"/>
</dbReference>
<dbReference type="CDD" id="cd03216">
    <property type="entry name" value="ABC_Carb_Monos_I"/>
    <property type="match status" value="1"/>
</dbReference>
<evidence type="ECO:0000256" key="9">
    <source>
        <dbReference type="ARBA" id="ARBA00022967"/>
    </source>
</evidence>
<dbReference type="GO" id="GO:0016887">
    <property type="term" value="F:ATP hydrolysis activity"/>
    <property type="evidence" value="ECO:0007669"/>
    <property type="project" value="InterPro"/>
</dbReference>
<dbReference type="InterPro" id="IPR050107">
    <property type="entry name" value="ABC_carbohydrate_import_ATPase"/>
</dbReference>
<keyword evidence="9" id="KW-1278">Translocase</keyword>
<dbReference type="PROSITE" id="PS00211">
    <property type="entry name" value="ABC_TRANSPORTER_1"/>
    <property type="match status" value="1"/>
</dbReference>
<keyword evidence="8 12" id="KW-0067">ATP-binding</keyword>
<protein>
    <submittedName>
        <fullName evidence="12">Sugar ABC transporter ATP-binding protein</fullName>
    </submittedName>
</protein>
<dbReference type="PANTHER" id="PTHR43790">
    <property type="entry name" value="CARBOHYDRATE TRANSPORT ATP-BINDING PROTEIN MG119-RELATED"/>
    <property type="match status" value="1"/>
</dbReference>
<dbReference type="RefSeq" id="WP_131308284.1">
    <property type="nucleotide sequence ID" value="NZ_SJFN01000010.1"/>
</dbReference>
<sequence>MDVPARPRVVMRGITKTFPGVKALDGVDFTLAPGEIHALLGENGAGKSTLVKVLTGVLAADAGTVELDGVPIRVASPAAAQDLGINTVYQEVNLVPTLSVAENLMLERQSSRFGLISWRKTRERAEAALARLKIHVDVGRSLGSCSLAIQQLVAIARALDRDTRVLVLDEPTASLDAHEVEGLFTVLRDIRARGIAIVFITHFIDQVYAIADRITVLRNGRFAGTGTIAEVPRMRLVTLMLGKQIESHYAERPTTESIDQTGAPVIAATGLGRARWLEPIDLSVRAGEVVGLAGLLGSGRTETAKLLFGAERADKGSLVIDGVPVTLRSPGQAIRMGFGFCPEDRKHEGLILDLSVRENLILALQCRRGWWNRVGQAEQNRIAAEMIAALGIATPDAEKPVGQLSGGNQQKVILARWLAAKPRLLILDEPTRGIDIGAHAEIVGLIRRLCREGLALIVASSELEEIVAFSHRVAVLRDRRKVSEIVGADITQSTIVEAIANS</sequence>
<keyword evidence="7" id="KW-0547">Nucleotide-binding</keyword>
<evidence type="ECO:0000256" key="1">
    <source>
        <dbReference type="ARBA" id="ARBA00004202"/>
    </source>
</evidence>
<feature type="domain" description="ABC transporter" evidence="11">
    <location>
        <begin position="253"/>
        <end position="498"/>
    </location>
</feature>
<dbReference type="GO" id="GO:0005524">
    <property type="term" value="F:ATP binding"/>
    <property type="evidence" value="ECO:0007669"/>
    <property type="project" value="UniProtKB-KW"/>
</dbReference>
<evidence type="ECO:0000256" key="3">
    <source>
        <dbReference type="ARBA" id="ARBA00022448"/>
    </source>
</evidence>
<evidence type="ECO:0000313" key="12">
    <source>
        <dbReference type="EMBL" id="TBW38749.1"/>
    </source>
</evidence>
<dbReference type="PANTHER" id="PTHR43790:SF9">
    <property type="entry name" value="GALACTOFURANOSE TRANSPORTER ATP-BINDING PROTEIN YTFR"/>
    <property type="match status" value="1"/>
</dbReference>
<dbReference type="InterPro" id="IPR003593">
    <property type="entry name" value="AAA+_ATPase"/>
</dbReference>
<dbReference type="Proteomes" id="UP000292781">
    <property type="component" value="Unassembled WGS sequence"/>
</dbReference>
<dbReference type="InterPro" id="IPR017871">
    <property type="entry name" value="ABC_transporter-like_CS"/>
</dbReference>
<dbReference type="SMART" id="SM00382">
    <property type="entry name" value="AAA"/>
    <property type="match status" value="2"/>
</dbReference>
<evidence type="ECO:0000256" key="4">
    <source>
        <dbReference type="ARBA" id="ARBA00022475"/>
    </source>
</evidence>
<comment type="similarity">
    <text evidence="2">Belongs to the ABC transporter superfamily.</text>
</comment>
<gene>
    <name evidence="12" type="ORF">EYW49_08645</name>
</gene>
<dbReference type="FunFam" id="3.40.50.300:FF:000127">
    <property type="entry name" value="Ribose import ATP-binding protein RbsA"/>
    <property type="match status" value="1"/>
</dbReference>
<dbReference type="Gene3D" id="3.40.50.300">
    <property type="entry name" value="P-loop containing nucleotide triphosphate hydrolases"/>
    <property type="match status" value="2"/>
</dbReference>
<keyword evidence="13" id="KW-1185">Reference proteome</keyword>
<keyword evidence="3" id="KW-0813">Transport</keyword>
<name>A0A4Q9VT67_9HYPH</name>
<dbReference type="InterPro" id="IPR003439">
    <property type="entry name" value="ABC_transporter-like_ATP-bd"/>
</dbReference>
<comment type="subcellular location">
    <subcellularLocation>
        <location evidence="1">Cell membrane</location>
        <topology evidence="1">Peripheral membrane protein</topology>
    </subcellularLocation>
</comment>
<dbReference type="InterPro" id="IPR027417">
    <property type="entry name" value="P-loop_NTPase"/>
</dbReference>
<dbReference type="GO" id="GO:0005886">
    <property type="term" value="C:plasma membrane"/>
    <property type="evidence" value="ECO:0007669"/>
    <property type="project" value="UniProtKB-SubCell"/>
</dbReference>
<proteinExistence type="inferred from homology"/>
<organism evidence="12 13">
    <name type="scientific">Siculibacillus lacustris</name>
    <dbReference type="NCBI Taxonomy" id="1549641"/>
    <lineage>
        <taxon>Bacteria</taxon>
        <taxon>Pseudomonadati</taxon>
        <taxon>Pseudomonadota</taxon>
        <taxon>Alphaproteobacteria</taxon>
        <taxon>Hyphomicrobiales</taxon>
        <taxon>Ancalomicrobiaceae</taxon>
        <taxon>Siculibacillus</taxon>
    </lineage>
</organism>
<evidence type="ECO:0000256" key="6">
    <source>
        <dbReference type="ARBA" id="ARBA00022737"/>
    </source>
</evidence>
<evidence type="ECO:0000256" key="10">
    <source>
        <dbReference type="ARBA" id="ARBA00023136"/>
    </source>
</evidence>
<feature type="domain" description="ABC transporter" evidence="11">
    <location>
        <begin position="9"/>
        <end position="244"/>
    </location>
</feature>
<evidence type="ECO:0000313" key="13">
    <source>
        <dbReference type="Proteomes" id="UP000292781"/>
    </source>
</evidence>
<dbReference type="PROSITE" id="PS50893">
    <property type="entry name" value="ABC_TRANSPORTER_2"/>
    <property type="match status" value="2"/>
</dbReference>
<dbReference type="EMBL" id="SJFN01000010">
    <property type="protein sequence ID" value="TBW38749.1"/>
    <property type="molecule type" value="Genomic_DNA"/>
</dbReference>
<evidence type="ECO:0000259" key="11">
    <source>
        <dbReference type="PROSITE" id="PS50893"/>
    </source>
</evidence>
<dbReference type="OrthoDB" id="9805029at2"/>
<keyword evidence="10" id="KW-0472">Membrane</keyword>
<dbReference type="CDD" id="cd03215">
    <property type="entry name" value="ABC_Carb_Monos_II"/>
    <property type="match status" value="1"/>
</dbReference>
<dbReference type="AlphaFoldDB" id="A0A4Q9VT67"/>
<reference evidence="12 13" key="1">
    <citation type="submission" date="2019-02" db="EMBL/GenBank/DDBJ databases">
        <title>Siculibacillus lacustris gen. nov., sp. nov., a new rosette-forming bacterium isolated from a freshwater crater lake (Lake St. Ana, Romania).</title>
        <authorList>
            <person name="Felfoldi T."/>
            <person name="Marton Z."/>
            <person name="Szabo A."/>
            <person name="Mentes A."/>
            <person name="Boka K."/>
            <person name="Marialigeti K."/>
            <person name="Mathe I."/>
            <person name="Koncz M."/>
            <person name="Schumann P."/>
            <person name="Toth E."/>
        </authorList>
    </citation>
    <scope>NUCLEOTIDE SEQUENCE [LARGE SCALE GENOMIC DNA]</scope>
    <source>
        <strain evidence="12 13">SA-279</strain>
    </source>
</reference>
<evidence type="ECO:0000256" key="8">
    <source>
        <dbReference type="ARBA" id="ARBA00022840"/>
    </source>
</evidence>
<evidence type="ECO:0000256" key="5">
    <source>
        <dbReference type="ARBA" id="ARBA00022597"/>
    </source>
</evidence>
<keyword evidence="4" id="KW-1003">Cell membrane</keyword>
<keyword evidence="6" id="KW-0677">Repeat</keyword>
<evidence type="ECO:0000256" key="2">
    <source>
        <dbReference type="ARBA" id="ARBA00005417"/>
    </source>
</evidence>
<dbReference type="SUPFAM" id="SSF52540">
    <property type="entry name" value="P-loop containing nucleoside triphosphate hydrolases"/>
    <property type="match status" value="2"/>
</dbReference>
<accession>A0A4Q9VT67</accession>